<dbReference type="InterPro" id="IPR045283">
    <property type="entry name" value="AT3G44326-like"/>
</dbReference>
<sequence>MKSLSKSCLDIKRKLILDVSIWELYTLSDSWGITQSEDLDHLCINVTISKERETTTNNMSIATASPPHTAGISSLHTDILESHVLTRLDGQTLASASCASATIHSMSERNHRLWSDVCHSTWPSTSGELVDGIISTFSDDYSNGPREFFSQSFPLPSPDPTTSTATPSSSSSMVSPPSGLISAVDVYYRNELIFTKTEETETVSGWFQCSPFRIDLLDPKDIVPTQIPHPDGEHTCSHLIDDMTLSWILIDPVSKRAINLSSHKPVSVQRHWLSGEVQVRFASILPGGNHKHSSEATAFVQCGIVVNCGGSEGGEMQVRELSMEVEDMDGKHLNGRDSLVILERTMKGKRGNGVKREEEARDRHNKFEEMKRERRERKLRVEETLDTLSVAFGRI</sequence>
<protein>
    <recommendedName>
        <fullName evidence="4">F-box domain-containing protein</fullName>
    </recommendedName>
</protein>
<dbReference type="Proteomes" id="UP000235145">
    <property type="component" value="Unassembled WGS sequence"/>
</dbReference>
<name>A0A9R1V851_LACSA</name>
<gene>
    <name evidence="2" type="ORF">LSAT_V11C600312520</name>
</gene>
<dbReference type="PANTHER" id="PTHR33736:SF13">
    <property type="entry name" value="OS11G0155100 PROTEIN"/>
    <property type="match status" value="1"/>
</dbReference>
<evidence type="ECO:0000313" key="2">
    <source>
        <dbReference type="EMBL" id="KAJ0200063.1"/>
    </source>
</evidence>
<keyword evidence="3" id="KW-1185">Reference proteome</keyword>
<dbReference type="SUPFAM" id="SSF81383">
    <property type="entry name" value="F-box domain"/>
    <property type="match status" value="1"/>
</dbReference>
<feature type="region of interest" description="Disordered" evidence="1">
    <location>
        <begin position="148"/>
        <end position="177"/>
    </location>
</feature>
<dbReference type="AlphaFoldDB" id="A0A9R1V851"/>
<dbReference type="PANTHER" id="PTHR33736">
    <property type="entry name" value="F-BOX PROTEIN-RELATED"/>
    <property type="match status" value="1"/>
</dbReference>
<accession>A0A9R1V851</accession>
<proteinExistence type="predicted"/>
<comment type="caution">
    <text evidence="2">The sequence shown here is derived from an EMBL/GenBank/DDBJ whole genome shotgun (WGS) entry which is preliminary data.</text>
</comment>
<evidence type="ECO:0000256" key="1">
    <source>
        <dbReference type="SAM" id="MobiDB-lite"/>
    </source>
</evidence>
<evidence type="ECO:0000313" key="3">
    <source>
        <dbReference type="Proteomes" id="UP000235145"/>
    </source>
</evidence>
<organism evidence="2 3">
    <name type="scientific">Lactuca sativa</name>
    <name type="common">Garden lettuce</name>
    <dbReference type="NCBI Taxonomy" id="4236"/>
    <lineage>
        <taxon>Eukaryota</taxon>
        <taxon>Viridiplantae</taxon>
        <taxon>Streptophyta</taxon>
        <taxon>Embryophyta</taxon>
        <taxon>Tracheophyta</taxon>
        <taxon>Spermatophyta</taxon>
        <taxon>Magnoliopsida</taxon>
        <taxon>eudicotyledons</taxon>
        <taxon>Gunneridae</taxon>
        <taxon>Pentapetalae</taxon>
        <taxon>asterids</taxon>
        <taxon>campanulids</taxon>
        <taxon>Asterales</taxon>
        <taxon>Asteraceae</taxon>
        <taxon>Cichorioideae</taxon>
        <taxon>Cichorieae</taxon>
        <taxon>Lactucinae</taxon>
        <taxon>Lactuca</taxon>
    </lineage>
</organism>
<dbReference type="InterPro" id="IPR036047">
    <property type="entry name" value="F-box-like_dom_sf"/>
</dbReference>
<dbReference type="EMBL" id="NBSK02000006">
    <property type="protein sequence ID" value="KAJ0200063.1"/>
    <property type="molecule type" value="Genomic_DNA"/>
</dbReference>
<feature type="compositionally biased region" description="Low complexity" evidence="1">
    <location>
        <begin position="160"/>
        <end position="177"/>
    </location>
</feature>
<evidence type="ECO:0008006" key="4">
    <source>
        <dbReference type="Google" id="ProtNLM"/>
    </source>
</evidence>
<reference evidence="2 3" key="1">
    <citation type="journal article" date="2017" name="Nat. Commun.">
        <title>Genome assembly with in vitro proximity ligation data and whole-genome triplication in lettuce.</title>
        <authorList>
            <person name="Reyes-Chin-Wo S."/>
            <person name="Wang Z."/>
            <person name="Yang X."/>
            <person name="Kozik A."/>
            <person name="Arikit S."/>
            <person name="Song C."/>
            <person name="Xia L."/>
            <person name="Froenicke L."/>
            <person name="Lavelle D.O."/>
            <person name="Truco M.J."/>
            <person name="Xia R."/>
            <person name="Zhu S."/>
            <person name="Xu C."/>
            <person name="Xu H."/>
            <person name="Xu X."/>
            <person name="Cox K."/>
            <person name="Korf I."/>
            <person name="Meyers B.C."/>
            <person name="Michelmore R.W."/>
        </authorList>
    </citation>
    <scope>NUCLEOTIDE SEQUENCE [LARGE SCALE GENOMIC DNA]</scope>
    <source>
        <strain evidence="3">cv. Salinas</strain>
        <tissue evidence="2">Seedlings</tissue>
    </source>
</reference>